<dbReference type="Gene3D" id="3.40.50.150">
    <property type="entry name" value="Vaccinia Virus protein VP39"/>
    <property type="match status" value="1"/>
</dbReference>
<protein>
    <recommendedName>
        <fullName evidence="4">S-adenosylmethionine-dependent methyltransferase domain-containing protein</fullName>
    </recommendedName>
</protein>
<feature type="domain" description="S-adenosylmethionine-dependent methyltransferase" evidence="4">
    <location>
        <begin position="57"/>
        <end position="229"/>
    </location>
</feature>
<evidence type="ECO:0000259" key="4">
    <source>
        <dbReference type="Pfam" id="PF10672"/>
    </source>
</evidence>
<reference evidence="5 6" key="1">
    <citation type="submission" date="2020-01" db="EMBL/GenBank/DDBJ databases">
        <title>Draft genome sequence of Cand. Neptunochlamydia vexilliferae K9.</title>
        <authorList>
            <person name="Schulz F."/>
            <person name="Koestlbacher S."/>
            <person name="Wascher F."/>
            <person name="Pizzetti I."/>
            <person name="Horn M."/>
        </authorList>
    </citation>
    <scope>NUCLEOTIDE SEQUENCE [LARGE SCALE GENOMIC DNA]</scope>
    <source>
        <strain evidence="5 6">K9</strain>
    </source>
</reference>
<dbReference type="EMBL" id="JAAEJV010000052">
    <property type="protein sequence ID" value="MBF5059923.1"/>
    <property type="molecule type" value="Genomic_DNA"/>
</dbReference>
<proteinExistence type="predicted"/>
<evidence type="ECO:0000256" key="1">
    <source>
        <dbReference type="ARBA" id="ARBA00022603"/>
    </source>
</evidence>
<dbReference type="PANTHER" id="PTHR43042">
    <property type="entry name" value="SAM-DEPENDENT METHYLTRANSFERASE"/>
    <property type="match status" value="1"/>
</dbReference>
<name>A0ABS0B0K6_9BACT</name>
<gene>
    <name evidence="5" type="ORF">NEPTK9_001446</name>
</gene>
<keyword evidence="6" id="KW-1185">Reference proteome</keyword>
<dbReference type="Gene3D" id="2.60.40.1180">
    <property type="entry name" value="Golgi alpha-mannosidase II"/>
    <property type="match status" value="1"/>
</dbReference>
<organism evidence="5 6">
    <name type="scientific">Candidatus Neptunichlamydia vexilliferae</name>
    <dbReference type="NCBI Taxonomy" id="1651774"/>
    <lineage>
        <taxon>Bacteria</taxon>
        <taxon>Pseudomonadati</taxon>
        <taxon>Chlamydiota</taxon>
        <taxon>Chlamydiia</taxon>
        <taxon>Parachlamydiales</taxon>
        <taxon>Simkaniaceae</taxon>
        <taxon>Candidatus Neptunichlamydia</taxon>
    </lineage>
</organism>
<dbReference type="Proteomes" id="UP001194714">
    <property type="component" value="Unassembled WGS sequence"/>
</dbReference>
<dbReference type="InterPro" id="IPR019614">
    <property type="entry name" value="SAM-dep_methyl-trfase"/>
</dbReference>
<dbReference type="InterPro" id="IPR029063">
    <property type="entry name" value="SAM-dependent_MTases_sf"/>
</dbReference>
<keyword evidence="1" id="KW-0489">Methyltransferase</keyword>
<dbReference type="SUPFAM" id="SSF53335">
    <property type="entry name" value="S-adenosyl-L-methionine-dependent methyltransferases"/>
    <property type="match status" value="1"/>
</dbReference>
<dbReference type="RefSeq" id="WP_194848243.1">
    <property type="nucleotide sequence ID" value="NZ_JAAEJV010000052.1"/>
</dbReference>
<dbReference type="PANTHER" id="PTHR43042:SF2">
    <property type="entry name" value="SAM-DEPENDENT METHYLTRANSFERASE"/>
    <property type="match status" value="1"/>
</dbReference>
<dbReference type="Pfam" id="PF10672">
    <property type="entry name" value="Methyltrans_SAM"/>
    <property type="match status" value="1"/>
</dbReference>
<keyword evidence="3" id="KW-0949">S-adenosyl-L-methionine</keyword>
<evidence type="ECO:0000313" key="5">
    <source>
        <dbReference type="EMBL" id="MBF5059923.1"/>
    </source>
</evidence>
<evidence type="ECO:0000256" key="3">
    <source>
        <dbReference type="ARBA" id="ARBA00022691"/>
    </source>
</evidence>
<dbReference type="InterPro" id="IPR013780">
    <property type="entry name" value="Glyco_hydro_b"/>
</dbReference>
<keyword evidence="2" id="KW-0808">Transferase</keyword>
<dbReference type="CDD" id="cd02440">
    <property type="entry name" value="AdoMet_MTases"/>
    <property type="match status" value="1"/>
</dbReference>
<sequence length="263" mass="29509">MTYQLIDSGNEQKLEQFGEYQLIRPCPQALWKPQNPTLWKKADATFERGKGWKGLPKSWTLNYQGLTFKIVPTDFGHVGLFPEHAMHWEWMKKALASSSNVLNLFAYSGAATLFLAKEGHTVCHLDAAKGMIDWAKENAELNNLENAPVRWIVDDAIKFLKREVKRERRYDAVILDPPSFGRGAQGQVFKIERDLLPLLELCKAVLSPNPAFILLTCHTPGLTPQVLRNLAHQAFPKASLEVGEMVLPSEGYPLPSGAFAKIA</sequence>
<evidence type="ECO:0000313" key="6">
    <source>
        <dbReference type="Proteomes" id="UP001194714"/>
    </source>
</evidence>
<accession>A0ABS0B0K6</accession>
<evidence type="ECO:0000256" key="2">
    <source>
        <dbReference type="ARBA" id="ARBA00022679"/>
    </source>
</evidence>
<comment type="caution">
    <text evidence="5">The sequence shown here is derived from an EMBL/GenBank/DDBJ whole genome shotgun (WGS) entry which is preliminary data.</text>
</comment>